<gene>
    <name evidence="1" type="ORF">AVEN_93800_1</name>
</gene>
<dbReference type="EMBL" id="BGPR01000039">
    <property type="protein sequence ID" value="GBL84757.1"/>
    <property type="molecule type" value="Genomic_DNA"/>
</dbReference>
<comment type="caution">
    <text evidence="1">The sequence shown here is derived from an EMBL/GenBank/DDBJ whole genome shotgun (WGS) entry which is preliminary data.</text>
</comment>
<protein>
    <submittedName>
        <fullName evidence="1">Uncharacterized protein</fullName>
    </submittedName>
</protein>
<organism evidence="1 2">
    <name type="scientific">Araneus ventricosus</name>
    <name type="common">Orbweaver spider</name>
    <name type="synonym">Epeira ventricosa</name>
    <dbReference type="NCBI Taxonomy" id="182803"/>
    <lineage>
        <taxon>Eukaryota</taxon>
        <taxon>Metazoa</taxon>
        <taxon>Ecdysozoa</taxon>
        <taxon>Arthropoda</taxon>
        <taxon>Chelicerata</taxon>
        <taxon>Arachnida</taxon>
        <taxon>Araneae</taxon>
        <taxon>Araneomorphae</taxon>
        <taxon>Entelegynae</taxon>
        <taxon>Araneoidea</taxon>
        <taxon>Araneidae</taxon>
        <taxon>Araneus</taxon>
    </lineage>
</organism>
<evidence type="ECO:0000313" key="2">
    <source>
        <dbReference type="Proteomes" id="UP000499080"/>
    </source>
</evidence>
<keyword evidence="2" id="KW-1185">Reference proteome</keyword>
<name>A0A4Y2AYV5_ARAVE</name>
<accession>A0A4Y2AYV5</accession>
<dbReference type="Proteomes" id="UP000499080">
    <property type="component" value="Unassembled WGS sequence"/>
</dbReference>
<proteinExistence type="predicted"/>
<reference evidence="1 2" key="1">
    <citation type="journal article" date="2019" name="Sci. Rep.">
        <title>Orb-weaving spider Araneus ventricosus genome elucidates the spidroin gene catalogue.</title>
        <authorList>
            <person name="Kono N."/>
            <person name="Nakamura H."/>
            <person name="Ohtoshi R."/>
            <person name="Moran D.A.P."/>
            <person name="Shinohara A."/>
            <person name="Yoshida Y."/>
            <person name="Fujiwara M."/>
            <person name="Mori M."/>
            <person name="Tomita M."/>
            <person name="Arakawa K."/>
        </authorList>
    </citation>
    <scope>NUCLEOTIDE SEQUENCE [LARGE SCALE GENOMIC DNA]</scope>
</reference>
<dbReference type="AlphaFoldDB" id="A0A4Y2AYV5"/>
<evidence type="ECO:0000313" key="1">
    <source>
        <dbReference type="EMBL" id="GBL84757.1"/>
    </source>
</evidence>
<sequence>MARVHPFFKSQLHPAANGEAAKVNMKTNLSDDGRSKMGGEGVSQCLWIGLDTNAGLIYCPGGPEIWSVTDHWAARWVLAGVPVTFTNFYDKYGGEDGYVCI</sequence>